<accession>A0A4Q1HQ00</accession>
<evidence type="ECO:0000313" key="4">
    <source>
        <dbReference type="Proteomes" id="UP000290849"/>
    </source>
</evidence>
<feature type="domain" description="VWFA" evidence="2">
    <location>
        <begin position="391"/>
        <end position="541"/>
    </location>
</feature>
<dbReference type="InterPro" id="IPR036465">
    <property type="entry name" value="vWFA_dom_sf"/>
</dbReference>
<keyword evidence="4" id="KW-1185">Reference proteome</keyword>
<reference evidence="3 4" key="1">
    <citation type="journal article" date="2017" name="Int. J. Syst. Evol. Microbiol.">
        <title>Achromobacter aloeverae sp. nov., isolated from the root of Aloe vera (L.) Burm.f.</title>
        <authorList>
            <person name="Kuncharoen N."/>
            <person name="Muramatsu Y."/>
            <person name="Shibata C."/>
            <person name="Kamakura Y."/>
            <person name="Nakagawa Y."/>
            <person name="Tanasupawat S."/>
        </authorList>
    </citation>
    <scope>NUCLEOTIDE SEQUENCE [LARGE SCALE GENOMIC DNA]</scope>
    <source>
        <strain evidence="3 4">AVA-1</strain>
    </source>
</reference>
<protein>
    <recommendedName>
        <fullName evidence="2">VWFA domain-containing protein</fullName>
    </recommendedName>
</protein>
<dbReference type="RefSeq" id="WP_129149087.1">
    <property type="nucleotide sequence ID" value="NZ_JBHSDO010000006.1"/>
</dbReference>
<name>A0A4Q1HQ00_9BURK</name>
<evidence type="ECO:0000313" key="3">
    <source>
        <dbReference type="EMBL" id="RXN93128.1"/>
    </source>
</evidence>
<dbReference type="Gene3D" id="3.40.50.410">
    <property type="entry name" value="von Willebrand factor, type A domain"/>
    <property type="match status" value="1"/>
</dbReference>
<dbReference type="Pfam" id="PF13519">
    <property type="entry name" value="VWA_2"/>
    <property type="match status" value="1"/>
</dbReference>
<organism evidence="3 4">
    <name type="scientific">Achromobacter aloeverae</name>
    <dbReference type="NCBI Taxonomy" id="1750518"/>
    <lineage>
        <taxon>Bacteria</taxon>
        <taxon>Pseudomonadati</taxon>
        <taxon>Pseudomonadota</taxon>
        <taxon>Betaproteobacteria</taxon>
        <taxon>Burkholderiales</taxon>
        <taxon>Alcaligenaceae</taxon>
        <taxon>Achromobacter</taxon>
    </lineage>
</organism>
<dbReference type="SMART" id="SM00327">
    <property type="entry name" value="VWA"/>
    <property type="match status" value="1"/>
</dbReference>
<comment type="caution">
    <text evidence="3">The sequence shown here is derived from an EMBL/GenBank/DDBJ whole genome shotgun (WGS) entry which is preliminary data.</text>
</comment>
<dbReference type="EMBL" id="PYAL01000001">
    <property type="protein sequence ID" value="RXN93128.1"/>
    <property type="molecule type" value="Genomic_DNA"/>
</dbReference>
<dbReference type="PANTHER" id="PTHR41248:SF1">
    <property type="entry name" value="NORD PROTEIN"/>
    <property type="match status" value="1"/>
</dbReference>
<dbReference type="SUPFAM" id="SSF53300">
    <property type="entry name" value="vWA-like"/>
    <property type="match status" value="1"/>
</dbReference>
<gene>
    <name evidence="3" type="ORF">C7R54_05295</name>
</gene>
<evidence type="ECO:0000259" key="2">
    <source>
        <dbReference type="PROSITE" id="PS50234"/>
    </source>
</evidence>
<dbReference type="PANTHER" id="PTHR41248">
    <property type="entry name" value="NORD PROTEIN"/>
    <property type="match status" value="1"/>
</dbReference>
<proteinExistence type="predicted"/>
<dbReference type="Proteomes" id="UP000290849">
    <property type="component" value="Unassembled WGS sequence"/>
</dbReference>
<feature type="region of interest" description="Disordered" evidence="1">
    <location>
        <begin position="1"/>
        <end position="26"/>
    </location>
</feature>
<evidence type="ECO:0000256" key="1">
    <source>
        <dbReference type="SAM" id="MobiDB-lite"/>
    </source>
</evidence>
<dbReference type="OrthoDB" id="9758211at2"/>
<dbReference type="InterPro" id="IPR051928">
    <property type="entry name" value="NorD/CobT"/>
</dbReference>
<dbReference type="InterPro" id="IPR002035">
    <property type="entry name" value="VWF_A"/>
</dbReference>
<dbReference type="AlphaFoldDB" id="A0A4Q1HQ00"/>
<dbReference type="PROSITE" id="PS50234">
    <property type="entry name" value="VWFA"/>
    <property type="match status" value="1"/>
</dbReference>
<sequence>MQPSVDPQGPPSRATTPGAVGDVGVGADGIADGDAAGDDTLARACGRLGMALRAFGRGEVHVAALAAPTGPATSIALSPQGLMVPQDVLRDGSLHRAVAAHALAHLRHTPPGVPAAGMKAMTLAVLSLLEDARAERLLGMEFPGLGRCLQQALFVESAEPGLDFASLALRLARAIARPAHRDGNYWVEKGRAGFERVWQAGGRRREDYTDLGRVLANDLGQMRVRLDPDQYRRPRHRDDDGWLWTHPGDAREAALAMLPPRAGGRDDAHHPADDMGIDERDMERSLGKGRRFHYPEWHYRAGLLREHWCTLEDIGPPPAPSMPPGPARRPWRLPRLPRVQELDRARRLRRQWEGEALDIDAAIEAAVARRAAIMPDARVFVAPGRQARAVSVLVLLDLSESANDRAQDGQRLLDRERQAALLLAAAAAASGHRVAVHGFHSDTRHAVRYVRLLDFGRPLDVVAAARIDAQRAAWSTRLGTALRHATGRLHEEAAARRAILVVTDGAPSDIDVHDPRHLVEDARMAVIQARQAGVRCHCLAVDGQSADDVGRMFGARGYDIVADPAALPARLARAFGRLLR</sequence>